<dbReference type="PANTHER" id="PTHR42711">
    <property type="entry name" value="ABC TRANSPORTER ATP-BINDING PROTEIN"/>
    <property type="match status" value="1"/>
</dbReference>
<keyword evidence="3" id="KW-0547">Nucleotide-binding</keyword>
<gene>
    <name evidence="6" type="ORF">ENI34_05040</name>
</gene>
<evidence type="ECO:0000256" key="1">
    <source>
        <dbReference type="ARBA" id="ARBA00005417"/>
    </source>
</evidence>
<keyword evidence="4 6" id="KW-0067">ATP-binding</keyword>
<dbReference type="InterPro" id="IPR003439">
    <property type="entry name" value="ABC_transporter-like_ATP-bd"/>
</dbReference>
<dbReference type="InterPro" id="IPR050763">
    <property type="entry name" value="ABC_transporter_ATP-binding"/>
</dbReference>
<comment type="caution">
    <text evidence="6">The sequence shown here is derived from an EMBL/GenBank/DDBJ whole genome shotgun (WGS) entry which is preliminary data.</text>
</comment>
<dbReference type="AlphaFoldDB" id="A0A9C9K042"/>
<name>A0A9C9K042_UNCW3</name>
<evidence type="ECO:0000313" key="6">
    <source>
        <dbReference type="EMBL" id="HEC78493.1"/>
    </source>
</evidence>
<reference evidence="6" key="1">
    <citation type="journal article" date="2020" name="mSystems">
        <title>Genome- and Community-Level Interaction Insights into Carbon Utilization and Element Cycling Functions of Hydrothermarchaeota in Hydrothermal Sediment.</title>
        <authorList>
            <person name="Zhou Z."/>
            <person name="Liu Y."/>
            <person name="Xu W."/>
            <person name="Pan J."/>
            <person name="Luo Z.H."/>
            <person name="Li M."/>
        </authorList>
    </citation>
    <scope>NUCLEOTIDE SEQUENCE</scope>
    <source>
        <strain evidence="6">HyVt-388</strain>
    </source>
</reference>
<dbReference type="InterPro" id="IPR027417">
    <property type="entry name" value="P-loop_NTPase"/>
</dbReference>
<evidence type="ECO:0000313" key="7">
    <source>
        <dbReference type="Proteomes" id="UP000885826"/>
    </source>
</evidence>
<comment type="similarity">
    <text evidence="1">Belongs to the ABC transporter superfamily.</text>
</comment>
<dbReference type="CDD" id="cd03230">
    <property type="entry name" value="ABC_DR_subfamily_A"/>
    <property type="match status" value="1"/>
</dbReference>
<protein>
    <submittedName>
        <fullName evidence="6">ABC transporter ATP-binding protein</fullName>
    </submittedName>
</protein>
<dbReference type="Proteomes" id="UP000885826">
    <property type="component" value="Unassembled WGS sequence"/>
</dbReference>
<keyword evidence="2" id="KW-0813">Transport</keyword>
<dbReference type="GO" id="GO:0005524">
    <property type="term" value="F:ATP binding"/>
    <property type="evidence" value="ECO:0007669"/>
    <property type="project" value="UniProtKB-KW"/>
</dbReference>
<dbReference type="SUPFAM" id="SSF52540">
    <property type="entry name" value="P-loop containing nucleoside triphosphate hydrolases"/>
    <property type="match status" value="1"/>
</dbReference>
<organism evidence="6 7">
    <name type="scientific">candidate division WOR-3 bacterium</name>
    <dbReference type="NCBI Taxonomy" id="2052148"/>
    <lineage>
        <taxon>Bacteria</taxon>
        <taxon>Bacteria division WOR-3</taxon>
    </lineage>
</organism>
<dbReference type="PROSITE" id="PS50893">
    <property type="entry name" value="ABC_TRANSPORTER_2"/>
    <property type="match status" value="1"/>
</dbReference>
<accession>A0A9C9K042</accession>
<evidence type="ECO:0000256" key="3">
    <source>
        <dbReference type="ARBA" id="ARBA00022741"/>
    </source>
</evidence>
<dbReference type="Gene3D" id="3.40.50.300">
    <property type="entry name" value="P-loop containing nucleotide triphosphate hydrolases"/>
    <property type="match status" value="1"/>
</dbReference>
<proteinExistence type="inferred from homology"/>
<dbReference type="SMART" id="SM00382">
    <property type="entry name" value="AAA"/>
    <property type="match status" value="1"/>
</dbReference>
<feature type="domain" description="ABC transporter" evidence="5">
    <location>
        <begin position="4"/>
        <end position="231"/>
    </location>
</feature>
<sequence length="294" mass="33383">MAAIRFERVTKKYDGFTAVDEISFTVEKGEIFGLLGPNGSGKTTISEMIVGLKKPSSGEISVANVDPFFQRKRLAGIIGVQLDYTALPWNIKVKEAVELFASFHNIKSSERIRFLLERFGLANKKERLYKHLSRGEKQRLGMILACLHDPRVLILDEPFSRLDPVARQKFFDYLKGCKKENKTVFINTHNITEADKLCDRIGIIHKGKLCAIDSPQSLVKNIGFKFRITCPVDFSLKINSPVTKVVHTAVNTYFFTNQPQELIHVLQKSNQNFTQKNVDLTDVFLLLVGEEFND</sequence>
<dbReference type="EMBL" id="DRIG01000055">
    <property type="protein sequence ID" value="HEC78493.1"/>
    <property type="molecule type" value="Genomic_DNA"/>
</dbReference>
<dbReference type="Pfam" id="PF00005">
    <property type="entry name" value="ABC_tran"/>
    <property type="match status" value="1"/>
</dbReference>
<dbReference type="InterPro" id="IPR003593">
    <property type="entry name" value="AAA+_ATPase"/>
</dbReference>
<evidence type="ECO:0000259" key="5">
    <source>
        <dbReference type="PROSITE" id="PS50893"/>
    </source>
</evidence>
<evidence type="ECO:0000256" key="2">
    <source>
        <dbReference type="ARBA" id="ARBA00022448"/>
    </source>
</evidence>
<dbReference type="GO" id="GO:0016887">
    <property type="term" value="F:ATP hydrolysis activity"/>
    <property type="evidence" value="ECO:0007669"/>
    <property type="project" value="InterPro"/>
</dbReference>
<dbReference type="PANTHER" id="PTHR42711:SF5">
    <property type="entry name" value="ABC TRANSPORTER ATP-BINDING PROTEIN NATA"/>
    <property type="match status" value="1"/>
</dbReference>
<evidence type="ECO:0000256" key="4">
    <source>
        <dbReference type="ARBA" id="ARBA00022840"/>
    </source>
</evidence>